<sequence>MEETYNEKETSIKPDKNNKKKVQWSEDSIKMLFSFLIEWKVEVNQLST</sequence>
<evidence type="ECO:0000313" key="2">
    <source>
        <dbReference type="EMBL" id="CAI2196906.1"/>
    </source>
</evidence>
<keyword evidence="3" id="KW-1185">Reference proteome</keyword>
<evidence type="ECO:0000256" key="1">
    <source>
        <dbReference type="SAM" id="MobiDB-lite"/>
    </source>
</evidence>
<dbReference type="EMBL" id="CAMKVN010015219">
    <property type="protein sequence ID" value="CAI2196906.1"/>
    <property type="molecule type" value="Genomic_DNA"/>
</dbReference>
<protein>
    <submittedName>
        <fullName evidence="2">18869_t:CDS:1</fullName>
    </submittedName>
</protein>
<feature type="non-terminal residue" evidence="2">
    <location>
        <position position="48"/>
    </location>
</feature>
<name>A0A9W4X5Q6_9GLOM</name>
<dbReference type="AlphaFoldDB" id="A0A9W4X5Q6"/>
<organism evidence="2 3">
    <name type="scientific">Funneliformis geosporum</name>
    <dbReference type="NCBI Taxonomy" id="1117311"/>
    <lineage>
        <taxon>Eukaryota</taxon>
        <taxon>Fungi</taxon>
        <taxon>Fungi incertae sedis</taxon>
        <taxon>Mucoromycota</taxon>
        <taxon>Glomeromycotina</taxon>
        <taxon>Glomeromycetes</taxon>
        <taxon>Glomerales</taxon>
        <taxon>Glomeraceae</taxon>
        <taxon>Funneliformis</taxon>
    </lineage>
</organism>
<feature type="region of interest" description="Disordered" evidence="1">
    <location>
        <begin position="1"/>
        <end position="22"/>
    </location>
</feature>
<proteinExistence type="predicted"/>
<reference evidence="2" key="1">
    <citation type="submission" date="2022-08" db="EMBL/GenBank/DDBJ databases">
        <authorList>
            <person name="Kallberg Y."/>
            <person name="Tangrot J."/>
            <person name="Rosling A."/>
        </authorList>
    </citation>
    <scope>NUCLEOTIDE SEQUENCE</scope>
    <source>
        <strain evidence="2">Wild A</strain>
    </source>
</reference>
<accession>A0A9W4X5Q6</accession>
<comment type="caution">
    <text evidence="2">The sequence shown here is derived from an EMBL/GenBank/DDBJ whole genome shotgun (WGS) entry which is preliminary data.</text>
</comment>
<dbReference type="Proteomes" id="UP001153678">
    <property type="component" value="Unassembled WGS sequence"/>
</dbReference>
<evidence type="ECO:0000313" key="3">
    <source>
        <dbReference type="Proteomes" id="UP001153678"/>
    </source>
</evidence>
<gene>
    <name evidence="2" type="ORF">FWILDA_LOCUS17811</name>
</gene>